<dbReference type="PIRSF" id="PIRSF017393">
    <property type="entry name" value="MTase_SAV2177"/>
    <property type="match status" value="1"/>
</dbReference>
<dbReference type="KEGG" id="aab:A4R43_24565"/>
<dbReference type="CDD" id="cd02440">
    <property type="entry name" value="AdoMet_MTases"/>
    <property type="match status" value="1"/>
</dbReference>
<name>A0A344LB54_9PSEU</name>
<dbReference type="AlphaFoldDB" id="A0A344LB54"/>
<sequence length="290" mass="31204">MMARRGGENVTVMATHESASGLEQQVDPDAPSLSRIYDYLLGGGHNFAADRAVADKITTLVPGYDVFVRKSRTFVRRAVLHMLTAGIEQFLDLGAGMFSAHPVHHLAQAERPDVRVVYVDRDPIAIAGLGLIVHADDQSTGVIEADLRHVDEVLDHAVTTRLLDLTRPVGVVAGSVLHCLPDAEDPAAALARYHERLAPGSLLAASHADGIVLGLESAAAVEDCLARAGITLVHRSRRQFADLLGPWQPHPDGVAPIGLWRPDGLTLPVRECLWGNAVLADRRPEPAERA</sequence>
<dbReference type="OrthoDB" id="3639118at2"/>
<organism evidence="1 2">
    <name type="scientific">Amycolatopsis albispora</name>
    <dbReference type="NCBI Taxonomy" id="1804986"/>
    <lineage>
        <taxon>Bacteria</taxon>
        <taxon>Bacillati</taxon>
        <taxon>Actinomycetota</taxon>
        <taxon>Actinomycetes</taxon>
        <taxon>Pseudonocardiales</taxon>
        <taxon>Pseudonocardiaceae</taxon>
        <taxon>Amycolatopsis</taxon>
    </lineage>
</organism>
<reference evidence="1 2" key="1">
    <citation type="submission" date="2016-04" db="EMBL/GenBank/DDBJ databases">
        <title>Complete genome sequence and analysis of deep-sea sediment isolate, Amycolatopsis sp. WP1.</title>
        <authorList>
            <person name="Wang H."/>
            <person name="Chen S."/>
            <person name="Wu Q."/>
        </authorList>
    </citation>
    <scope>NUCLEOTIDE SEQUENCE [LARGE SCALE GENOMIC DNA]</scope>
    <source>
        <strain evidence="1 2">WP1</strain>
    </source>
</reference>
<dbReference type="EMBL" id="CP015163">
    <property type="protein sequence ID" value="AXB45278.1"/>
    <property type="molecule type" value="Genomic_DNA"/>
</dbReference>
<dbReference type="Proteomes" id="UP000250434">
    <property type="component" value="Chromosome"/>
</dbReference>
<evidence type="ECO:0000313" key="1">
    <source>
        <dbReference type="EMBL" id="AXB45278.1"/>
    </source>
</evidence>
<evidence type="ECO:0000313" key="2">
    <source>
        <dbReference type="Proteomes" id="UP000250434"/>
    </source>
</evidence>
<evidence type="ECO:0008006" key="3">
    <source>
        <dbReference type="Google" id="ProtNLM"/>
    </source>
</evidence>
<dbReference type="InterPro" id="IPR006764">
    <property type="entry name" value="SAM_dep_MeTrfase_SAV2177_type"/>
</dbReference>
<dbReference type="Gene3D" id="3.40.50.150">
    <property type="entry name" value="Vaccinia Virus protein VP39"/>
    <property type="match status" value="1"/>
</dbReference>
<proteinExistence type="predicted"/>
<dbReference type="Pfam" id="PF04672">
    <property type="entry name" value="Methyltransf_19"/>
    <property type="match status" value="1"/>
</dbReference>
<gene>
    <name evidence="1" type="ORF">A4R43_24565</name>
</gene>
<dbReference type="InterPro" id="IPR029063">
    <property type="entry name" value="SAM-dependent_MTases_sf"/>
</dbReference>
<accession>A0A344LB54</accession>
<keyword evidence="2" id="KW-1185">Reference proteome</keyword>
<protein>
    <recommendedName>
        <fullName evidence="3">S-adenosyl methyltransferase</fullName>
    </recommendedName>
</protein>
<dbReference type="SUPFAM" id="SSF53335">
    <property type="entry name" value="S-adenosyl-L-methionine-dependent methyltransferases"/>
    <property type="match status" value="1"/>
</dbReference>